<dbReference type="EMBL" id="CM042883">
    <property type="protein sequence ID" value="KAI4373460.1"/>
    <property type="molecule type" value="Genomic_DNA"/>
</dbReference>
<name>A0ACB9R429_9MYRT</name>
<evidence type="ECO:0000313" key="1">
    <source>
        <dbReference type="EMBL" id="KAI4373460.1"/>
    </source>
</evidence>
<reference evidence="2" key="1">
    <citation type="journal article" date="2023" name="Front. Plant Sci.">
        <title>Chromosomal-level genome assembly of Melastoma candidum provides insights into trichome evolution.</title>
        <authorList>
            <person name="Zhong Y."/>
            <person name="Wu W."/>
            <person name="Sun C."/>
            <person name="Zou P."/>
            <person name="Liu Y."/>
            <person name="Dai S."/>
            <person name="Zhou R."/>
        </authorList>
    </citation>
    <scope>NUCLEOTIDE SEQUENCE [LARGE SCALE GENOMIC DNA]</scope>
</reference>
<dbReference type="Proteomes" id="UP001057402">
    <property type="component" value="Chromosome 4"/>
</dbReference>
<proteinExistence type="predicted"/>
<protein>
    <submittedName>
        <fullName evidence="1">Uncharacterized protein</fullName>
    </submittedName>
</protein>
<organism evidence="1 2">
    <name type="scientific">Melastoma candidum</name>
    <dbReference type="NCBI Taxonomy" id="119954"/>
    <lineage>
        <taxon>Eukaryota</taxon>
        <taxon>Viridiplantae</taxon>
        <taxon>Streptophyta</taxon>
        <taxon>Embryophyta</taxon>
        <taxon>Tracheophyta</taxon>
        <taxon>Spermatophyta</taxon>
        <taxon>Magnoliopsida</taxon>
        <taxon>eudicotyledons</taxon>
        <taxon>Gunneridae</taxon>
        <taxon>Pentapetalae</taxon>
        <taxon>rosids</taxon>
        <taxon>malvids</taxon>
        <taxon>Myrtales</taxon>
        <taxon>Melastomataceae</taxon>
        <taxon>Melastomatoideae</taxon>
        <taxon>Melastomateae</taxon>
        <taxon>Melastoma</taxon>
    </lineage>
</organism>
<accession>A0ACB9R429</accession>
<evidence type="ECO:0000313" key="2">
    <source>
        <dbReference type="Proteomes" id="UP001057402"/>
    </source>
</evidence>
<sequence length="774" mass="87601">MSNTNQRIFMEHQFVELSGHPDCFNSNIQTLPPYPDAYSRLANGLTVDDPSFSLGGMNYPFLPCDSGPASSGLSSSLSSEGNTPLLDGDDSVFQYINQMLMEEDLDEKPCMFHDSLALQTAEKSFYDVLCGKNSSNHSRSQVDSPDDNFSGVTSCSVGNSNCTATSRCSSSESPESMLPSILQSPVQENIIFQASMKSTAQSKYSQRNHAIEGKRSAKSSLNELIGPNFFTDSMSMLYFQKGIEEASKFIPKSNQLMIDLDKSLYQKGVEEGNKFIPKVVDLTADPQRKTFHLSSKGTTSCGASRSDKNDVQNSRPNELQLKKKHEREDADLEDARISKQMAVAVEETELTEMFDKVLLCAKNAFQDRVIQTMPQFVPSSDFFIEKLPPQKPGVKKEVVDLRSLLISCAQAASIDDRQNAAEYLKKIRQHSSPFGDGIQRLAHLFSNALEARLKGTGTQIYTALDAKRTSASDMLKAYQVYLSVFPYQRFAIIFSNHMILGCAEKARKLHIIDFGILYGFQWPALIHCLARRPGGPPKLRITGIELPQRGFQPAERVQATCRRLAKYCERFGVPFEYQAIAQKWDTIKIEDLKIRKDEVLAVNCLYRFKNLLDETVILNSPRDQVLNLIRKLRPSIFVHSVVNGSYNASFFVSRFREAIFHFLPLFDAFDAKIPRENHMRLMFEKEFFGREVMNVIACEGTERVERPETYKQWQIRNTRAGFRPLPLDPVIMKKLKSKLKEGYLEDFVIDEDGQWMLQGWKGRILYASSCWVPS</sequence>
<comment type="caution">
    <text evidence="1">The sequence shown here is derived from an EMBL/GenBank/DDBJ whole genome shotgun (WGS) entry which is preliminary data.</text>
</comment>
<keyword evidence="2" id="KW-1185">Reference proteome</keyword>
<gene>
    <name evidence="1" type="ORF">MLD38_011583</name>
</gene>